<dbReference type="InterPro" id="IPR004046">
    <property type="entry name" value="GST_C"/>
</dbReference>
<dbReference type="OMA" id="WKERTIK"/>
<proteinExistence type="inferred from homology"/>
<reference evidence="6" key="1">
    <citation type="submission" date="2025-08" db="UniProtKB">
        <authorList>
            <consortium name="RefSeq"/>
        </authorList>
    </citation>
    <scope>IDENTIFICATION</scope>
</reference>
<dbReference type="SUPFAM" id="SSF47616">
    <property type="entry name" value="GST C-terminal domain-like"/>
    <property type="match status" value="1"/>
</dbReference>
<dbReference type="PANTHER" id="PTHR44750">
    <property type="entry name" value="GLUTATHIONE S-TRANSFERASE T1-RELATED"/>
    <property type="match status" value="1"/>
</dbReference>
<evidence type="ECO:0000259" key="3">
    <source>
        <dbReference type="PROSITE" id="PS50404"/>
    </source>
</evidence>
<dbReference type="RefSeq" id="XP_022085884.1">
    <property type="nucleotide sequence ID" value="XM_022230192.1"/>
</dbReference>
<evidence type="ECO:0000259" key="4">
    <source>
        <dbReference type="PROSITE" id="PS50405"/>
    </source>
</evidence>
<dbReference type="InterPro" id="IPR036282">
    <property type="entry name" value="Glutathione-S-Trfase_C_sf"/>
</dbReference>
<dbReference type="AlphaFoldDB" id="A0A8B7XYB5"/>
<dbReference type="PROSITE" id="PS50405">
    <property type="entry name" value="GST_CTER"/>
    <property type="match status" value="1"/>
</dbReference>
<organism evidence="5 6">
    <name type="scientific">Acanthaster planci</name>
    <name type="common">Crown-of-thorns starfish</name>
    <dbReference type="NCBI Taxonomy" id="133434"/>
    <lineage>
        <taxon>Eukaryota</taxon>
        <taxon>Metazoa</taxon>
        <taxon>Echinodermata</taxon>
        <taxon>Eleutherozoa</taxon>
        <taxon>Asterozoa</taxon>
        <taxon>Asteroidea</taxon>
        <taxon>Valvatacea</taxon>
        <taxon>Valvatida</taxon>
        <taxon>Acanthasteridae</taxon>
        <taxon>Acanthaster</taxon>
    </lineage>
</organism>
<evidence type="ECO:0000313" key="6">
    <source>
        <dbReference type="RefSeq" id="XP_022085884.1"/>
    </source>
</evidence>
<dbReference type="Pfam" id="PF00043">
    <property type="entry name" value="GST_C"/>
    <property type="match status" value="1"/>
</dbReference>
<dbReference type="PANTHER" id="PTHR44750:SF1">
    <property type="entry name" value="GLUTATHIONE S-TRANSFERASE T1-RELATED"/>
    <property type="match status" value="1"/>
</dbReference>
<dbReference type="Gene3D" id="1.20.1050.10">
    <property type="match status" value="1"/>
</dbReference>
<comment type="similarity">
    <text evidence="2">Belongs to the GST superfamily.</text>
</comment>
<gene>
    <name evidence="6" type="primary">LOC110976697</name>
</gene>
<dbReference type="SFLD" id="SFLDG01153">
    <property type="entry name" value="Main.4:_Theta-like"/>
    <property type="match status" value="1"/>
</dbReference>
<evidence type="ECO:0000256" key="1">
    <source>
        <dbReference type="ARBA" id="ARBA00022679"/>
    </source>
</evidence>
<dbReference type="OrthoDB" id="422574at2759"/>
<dbReference type="SFLD" id="SFLDS00019">
    <property type="entry name" value="Glutathione_Transferase_(cytos"/>
    <property type="match status" value="1"/>
</dbReference>
<dbReference type="Pfam" id="PF02798">
    <property type="entry name" value="GST_N"/>
    <property type="match status" value="1"/>
</dbReference>
<dbReference type="PROSITE" id="PS50404">
    <property type="entry name" value="GST_NTER"/>
    <property type="match status" value="1"/>
</dbReference>
<dbReference type="InterPro" id="IPR004045">
    <property type="entry name" value="Glutathione_S-Trfase_N"/>
</dbReference>
<protein>
    <submittedName>
        <fullName evidence="6">Glutathione S-transferase T1-like</fullName>
    </submittedName>
</protein>
<evidence type="ECO:0000256" key="2">
    <source>
        <dbReference type="RuleBase" id="RU003494"/>
    </source>
</evidence>
<dbReference type="SUPFAM" id="SSF52833">
    <property type="entry name" value="Thioredoxin-like"/>
    <property type="match status" value="1"/>
</dbReference>
<feature type="domain" description="GST N-terminal" evidence="3">
    <location>
        <begin position="1"/>
        <end position="82"/>
    </location>
</feature>
<dbReference type="InterPro" id="IPR036249">
    <property type="entry name" value="Thioredoxin-like_sf"/>
</dbReference>
<dbReference type="InterPro" id="IPR043377">
    <property type="entry name" value="GSTT1/2/3"/>
</dbReference>
<dbReference type="InterPro" id="IPR010987">
    <property type="entry name" value="Glutathione-S-Trfase_C-like"/>
</dbReference>
<dbReference type="Gene3D" id="3.40.30.10">
    <property type="entry name" value="Glutaredoxin"/>
    <property type="match status" value="1"/>
</dbReference>
<evidence type="ECO:0000313" key="5">
    <source>
        <dbReference type="Proteomes" id="UP000694845"/>
    </source>
</evidence>
<dbReference type="FunFam" id="1.20.1050.10:FF:000039">
    <property type="entry name" value="Glutathione S-transferase theta-1"/>
    <property type="match status" value="1"/>
</dbReference>
<keyword evidence="1" id="KW-0808">Transferase</keyword>
<dbReference type="GeneID" id="110976697"/>
<sequence length="223" mass="25291">MVLTVYGMRLSQPSRSVIVFCKVAKIPFTEKTVDLMTGENQTKAYLEINPMGAVPCIVDDGFKLSECMTILKYLAGKNKVADHWYPADLKVRAKVDQYLDWHHTGLRKQGVDVFVGMIFTPMGGQPIDEDKLAKDFEAFDKALGTIEKVFLGDKQFLASDKISIADICCLSEIMQIIPIQRTDLLAKYPKLAAWKERTIKQLKPAYDEVFKLLFDFTAQQLKK</sequence>
<name>A0A8B7XYB5_ACAPL</name>
<accession>A0A8B7XYB5</accession>
<dbReference type="Proteomes" id="UP000694845">
    <property type="component" value="Unplaced"/>
</dbReference>
<dbReference type="KEGG" id="aplc:110976697"/>
<dbReference type="SFLD" id="SFLDG00358">
    <property type="entry name" value="Main_(cytGST)"/>
    <property type="match status" value="1"/>
</dbReference>
<dbReference type="GO" id="GO:0016740">
    <property type="term" value="F:transferase activity"/>
    <property type="evidence" value="ECO:0007669"/>
    <property type="project" value="UniProtKB-KW"/>
</dbReference>
<feature type="domain" description="GST C-terminal" evidence="4">
    <location>
        <begin position="88"/>
        <end position="223"/>
    </location>
</feature>
<dbReference type="InterPro" id="IPR040079">
    <property type="entry name" value="Glutathione_S-Trfase"/>
</dbReference>
<keyword evidence="5" id="KW-1185">Reference proteome</keyword>